<dbReference type="PANTHER" id="PTHR35391:SF5">
    <property type="entry name" value="DUF6590 DOMAIN-CONTAINING PROTEIN"/>
    <property type="match status" value="1"/>
</dbReference>
<dbReference type="EMBL" id="JAUKUD010000005">
    <property type="protein sequence ID" value="KAK0742633.1"/>
    <property type="molecule type" value="Genomic_DNA"/>
</dbReference>
<dbReference type="InterPro" id="IPR019734">
    <property type="entry name" value="TPR_rpt"/>
</dbReference>
<feature type="region of interest" description="Disordered" evidence="1">
    <location>
        <begin position="522"/>
        <end position="584"/>
    </location>
</feature>
<feature type="region of interest" description="Disordered" evidence="1">
    <location>
        <begin position="245"/>
        <end position="284"/>
    </location>
</feature>
<dbReference type="InterPro" id="IPR027417">
    <property type="entry name" value="P-loop_NTPase"/>
</dbReference>
<comment type="caution">
    <text evidence="3">The sequence shown here is derived from an EMBL/GenBank/DDBJ whole genome shotgun (WGS) entry which is preliminary data.</text>
</comment>
<evidence type="ECO:0000256" key="1">
    <source>
        <dbReference type="SAM" id="MobiDB-lite"/>
    </source>
</evidence>
<dbReference type="Gene3D" id="1.25.40.10">
    <property type="entry name" value="Tetratricopeptide repeat domain"/>
    <property type="match status" value="1"/>
</dbReference>
<proteinExistence type="predicted"/>
<organism evidence="3 4">
    <name type="scientific">Schizothecium vesticola</name>
    <dbReference type="NCBI Taxonomy" id="314040"/>
    <lineage>
        <taxon>Eukaryota</taxon>
        <taxon>Fungi</taxon>
        <taxon>Dikarya</taxon>
        <taxon>Ascomycota</taxon>
        <taxon>Pezizomycotina</taxon>
        <taxon>Sordariomycetes</taxon>
        <taxon>Sordariomycetidae</taxon>
        <taxon>Sordariales</taxon>
        <taxon>Schizotheciaceae</taxon>
        <taxon>Schizothecium</taxon>
    </lineage>
</organism>
<evidence type="ECO:0000313" key="4">
    <source>
        <dbReference type="Proteomes" id="UP001172155"/>
    </source>
</evidence>
<dbReference type="SUPFAM" id="SSF48452">
    <property type="entry name" value="TPR-like"/>
    <property type="match status" value="1"/>
</dbReference>
<dbReference type="Gene3D" id="3.40.50.300">
    <property type="entry name" value="P-loop containing nucleotide triphosphate hydrolases"/>
    <property type="match status" value="1"/>
</dbReference>
<dbReference type="GO" id="GO:0043531">
    <property type="term" value="F:ADP binding"/>
    <property type="evidence" value="ECO:0007669"/>
    <property type="project" value="InterPro"/>
</dbReference>
<evidence type="ECO:0000313" key="3">
    <source>
        <dbReference type="EMBL" id="KAK0742633.1"/>
    </source>
</evidence>
<dbReference type="Pfam" id="PF13424">
    <property type="entry name" value="TPR_12"/>
    <property type="match status" value="1"/>
</dbReference>
<dbReference type="Proteomes" id="UP001172155">
    <property type="component" value="Unassembled WGS sequence"/>
</dbReference>
<sequence>MATTGSRPKDQKRLVKHVRRAKAPLAAQFEDCVQASIRLTDALQANRPRLNKLRDLGQECKDRLAFWGENSGATTRTLDYNLKCSPALVQQTQALLNDLNKALTEAAPLVRPLVFEAEPHNLHTEKAAVAAILEDYDVDFSPELWVTEAVDVVDYLVKLLPAYRDHLGEEAPAPTSLDSEDDSGEFSADWYTKEAAGLFPAASRPLQERLGRVNWRRRQYLHQIRARPRTATETETATATVKVSPNSELGHTPKTAPTPRSTGRLARPPTVVHVQPPSRQTTRSWADFSDTATTTETQITSIVSRATDADQNSTYTVTESLQSTSLPNLTLPAPPVDLDNVQDGSFECSICHFELPLTVSAPKVTPDDWANHVYLDLKPYMCTFDGCSWGHAMYGVKRDWFQHELDCHRSSTVWSCGICRSDFGSETEFSDHLDQHDIGSKKPASVVDSCKRFSPKDHPALQCQLCRESCHDLSELEDHVGNHLEYFALAALLEHSPVTLPDATAPEDYTNIHDYLADLSDDEGPQVQETKTIRASSPPAVPNNTVPGPPPTEGSRVADASDISIPDDPDKEFPHQRDPTRTATAKQVVDQKVNNFLKQARQAAPIHQEPQTSNVPMRDENFFGRDVDLGRMHSSLSQMGRICTVTGRGGIGKTATAQEYLHRYRDEYGFVFWVDAESPGVLQRQYLMIADIMDTGGTSLHDESNRIIFVRECLSRSERRWLLALDNVSTWTDIARYIPRSLIRTKGSVLVTIRGAEALTVPSTYTQDHIHLEPWSISHSREFLLMSISKKLDRNNLQEHEEYNLAEDVVEKVDRLPLAVNMVVGYVKVSRCNLQEFLEMWEEKAARRRPNIRKTGAGIDLIIDSLWEIGIGEVRANCRKLLDVLSFFGSETIPKSLLVGPHEEEYLDFLHDESILRYKRMITQLDRQKLIKIKEEDGEPAYSIHRVLQDKIQFDLDVYSFADAFRKAFRLIRKKFPASNTQQVPVPEDMDVCRRYMMHVASFFEAYKRHNEEHGLISIGDVDPVEVAGLFYDAGFFVWGGQSTAYQGPPYLEAAYQILEEKKVEGNKKMRADISCIYGLLLLNMGYEQRALAARRLEQAWEIRRHLYDQQPVAGGNEDVLSQNAANDWCICLMNQYRFEEADRLLQGCLDRYKLWGTIEENPFEYSKFYGNYTVVLFWEGKFEEAIDSCRTCLTLTERFGGKKSQYYRRLFFLGCIYLQAGDLQKALDTHIDALKQRIALQGVYHENTIMSMYAVGAMFHYLGDVASAIDYMKQCIKRAQNVQWPHEAYGRAQHHLALIYDERGAAGDKEEAEALREESTKVLNKYRHYAPDHIQDTGDEMMIFDDMQGTFTGRYTGMTLLKHIRRYQGKLEA</sequence>
<dbReference type="PANTHER" id="PTHR35391">
    <property type="entry name" value="C2H2-TYPE DOMAIN-CONTAINING PROTEIN-RELATED"/>
    <property type="match status" value="1"/>
</dbReference>
<name>A0AA40K1N4_9PEZI</name>
<feature type="domain" description="C2H2-type" evidence="2">
    <location>
        <begin position="416"/>
        <end position="436"/>
    </location>
</feature>
<dbReference type="InterPro" id="IPR011990">
    <property type="entry name" value="TPR-like_helical_dom_sf"/>
</dbReference>
<keyword evidence="4" id="KW-1185">Reference proteome</keyword>
<dbReference type="Pfam" id="PF25000">
    <property type="entry name" value="DUF7779"/>
    <property type="match status" value="1"/>
</dbReference>
<dbReference type="InterPro" id="IPR013087">
    <property type="entry name" value="Znf_C2H2_type"/>
</dbReference>
<reference evidence="3" key="1">
    <citation type="submission" date="2023-06" db="EMBL/GenBank/DDBJ databases">
        <title>Genome-scale phylogeny and comparative genomics of the fungal order Sordariales.</title>
        <authorList>
            <consortium name="Lawrence Berkeley National Laboratory"/>
            <person name="Hensen N."/>
            <person name="Bonometti L."/>
            <person name="Westerberg I."/>
            <person name="Brannstrom I.O."/>
            <person name="Guillou S."/>
            <person name="Cros-Aarteil S."/>
            <person name="Calhoun S."/>
            <person name="Haridas S."/>
            <person name="Kuo A."/>
            <person name="Mondo S."/>
            <person name="Pangilinan J."/>
            <person name="Riley R."/>
            <person name="LaButti K."/>
            <person name="Andreopoulos B."/>
            <person name="Lipzen A."/>
            <person name="Chen C."/>
            <person name="Yanf M."/>
            <person name="Daum C."/>
            <person name="Ng V."/>
            <person name="Clum A."/>
            <person name="Steindorff A."/>
            <person name="Ohm R."/>
            <person name="Martin F."/>
            <person name="Silar P."/>
            <person name="Natvig D."/>
            <person name="Lalanne C."/>
            <person name="Gautier V."/>
            <person name="Ament-velasquez S.L."/>
            <person name="Kruys A."/>
            <person name="Hutchinson M.I."/>
            <person name="Powell A.J."/>
            <person name="Barry K."/>
            <person name="Miller A.N."/>
            <person name="Grigoriev I.V."/>
            <person name="Debuchy R."/>
            <person name="Gladieux P."/>
            <person name="Thoren M.H."/>
            <person name="Johannesson H."/>
        </authorList>
    </citation>
    <scope>NUCLEOTIDE SEQUENCE</scope>
    <source>
        <strain evidence="3">SMH3187-1</strain>
    </source>
</reference>
<dbReference type="SUPFAM" id="SSF52540">
    <property type="entry name" value="P-loop containing nucleoside triphosphate hydrolases"/>
    <property type="match status" value="1"/>
</dbReference>
<dbReference type="SMART" id="SM00028">
    <property type="entry name" value="TPR"/>
    <property type="match status" value="3"/>
</dbReference>
<evidence type="ECO:0000259" key="2">
    <source>
        <dbReference type="PROSITE" id="PS00028"/>
    </source>
</evidence>
<dbReference type="PROSITE" id="PS00028">
    <property type="entry name" value="ZINC_FINGER_C2H2_1"/>
    <property type="match status" value="1"/>
</dbReference>
<feature type="compositionally biased region" description="Basic and acidic residues" evidence="1">
    <location>
        <begin position="571"/>
        <end position="580"/>
    </location>
</feature>
<gene>
    <name evidence="3" type="ORF">B0T18DRAFT_430070</name>
</gene>
<dbReference type="SMART" id="SM00355">
    <property type="entry name" value="ZnF_C2H2"/>
    <property type="match status" value="3"/>
</dbReference>
<accession>A0AA40K1N4</accession>
<dbReference type="InterPro" id="IPR056681">
    <property type="entry name" value="DUF7779"/>
</dbReference>
<protein>
    <recommendedName>
        <fullName evidence="2">C2H2-type domain-containing protein</fullName>
    </recommendedName>
</protein>